<evidence type="ECO:0000256" key="1">
    <source>
        <dbReference type="ARBA" id="ARBA00004141"/>
    </source>
</evidence>
<evidence type="ECO:0000256" key="4">
    <source>
        <dbReference type="ARBA" id="ARBA00022692"/>
    </source>
</evidence>
<keyword evidence="3" id="KW-0813">Transport</keyword>
<feature type="transmembrane region" description="Helical" evidence="7">
    <location>
        <begin position="242"/>
        <end position="261"/>
    </location>
</feature>
<comment type="similarity">
    <text evidence="2 7">Belongs to the MlaE permease family.</text>
</comment>
<feature type="transmembrane region" description="Helical" evidence="7">
    <location>
        <begin position="52"/>
        <end position="76"/>
    </location>
</feature>
<keyword evidence="9" id="KW-1185">Reference proteome</keyword>
<dbReference type="InterPro" id="IPR003453">
    <property type="entry name" value="ABC_MlaE_roteobac"/>
</dbReference>
<keyword evidence="4 7" id="KW-0812">Transmembrane</keyword>
<dbReference type="NCBIfam" id="TIGR00056">
    <property type="entry name" value="MlaE family lipid ABC transporter permease subunit"/>
    <property type="match status" value="1"/>
</dbReference>
<evidence type="ECO:0000256" key="6">
    <source>
        <dbReference type="ARBA" id="ARBA00023136"/>
    </source>
</evidence>
<dbReference type="Proteomes" id="UP001290861">
    <property type="component" value="Unassembled WGS sequence"/>
</dbReference>
<evidence type="ECO:0000256" key="7">
    <source>
        <dbReference type="RuleBase" id="RU362044"/>
    </source>
</evidence>
<dbReference type="RefSeq" id="WP_322609509.1">
    <property type="nucleotide sequence ID" value="NZ_JARVCO010000012.1"/>
</dbReference>
<feature type="transmembrane region" description="Helical" evidence="7">
    <location>
        <begin position="202"/>
        <end position="222"/>
    </location>
</feature>
<dbReference type="PANTHER" id="PTHR30188">
    <property type="entry name" value="ABC TRANSPORTER PERMEASE PROTEIN-RELATED"/>
    <property type="match status" value="1"/>
</dbReference>
<accession>A0ABU5N0G9</accession>
<evidence type="ECO:0000256" key="3">
    <source>
        <dbReference type="ARBA" id="ARBA00022448"/>
    </source>
</evidence>
<keyword evidence="6 7" id="KW-0472">Membrane</keyword>
<keyword evidence="5 7" id="KW-1133">Transmembrane helix</keyword>
<reference evidence="8 9" key="1">
    <citation type="journal article" date="2024" name="Appl. Environ. Microbiol.">
        <title>Pontiella agarivorans sp. nov., a novel marine anaerobic bacterium capable of degrading macroalgal polysaccharides and fixing nitrogen.</title>
        <authorList>
            <person name="Liu N."/>
            <person name="Kivenson V."/>
            <person name="Peng X."/>
            <person name="Cui Z."/>
            <person name="Lankiewicz T.S."/>
            <person name="Gosselin K.M."/>
            <person name="English C.J."/>
            <person name="Blair E.M."/>
            <person name="O'Malley M.A."/>
            <person name="Valentine D.L."/>
        </authorList>
    </citation>
    <scope>NUCLEOTIDE SEQUENCE [LARGE SCALE GENOMIC DNA]</scope>
    <source>
        <strain evidence="8 9">NLcol2</strain>
    </source>
</reference>
<evidence type="ECO:0000256" key="5">
    <source>
        <dbReference type="ARBA" id="ARBA00022989"/>
    </source>
</evidence>
<feature type="transmembrane region" description="Helical" evidence="7">
    <location>
        <begin position="106"/>
        <end position="125"/>
    </location>
</feature>
<gene>
    <name evidence="8" type="ORF">P9H32_13945</name>
</gene>
<evidence type="ECO:0000313" key="9">
    <source>
        <dbReference type="Proteomes" id="UP001290861"/>
    </source>
</evidence>
<name>A0ABU5N0G9_9BACT</name>
<dbReference type="Pfam" id="PF02405">
    <property type="entry name" value="MlaE"/>
    <property type="match status" value="1"/>
</dbReference>
<dbReference type="PANTHER" id="PTHR30188:SF4">
    <property type="entry name" value="PROTEIN TRIGALACTOSYLDIACYLGLYCEROL 1, CHLOROPLASTIC"/>
    <property type="match status" value="1"/>
</dbReference>
<dbReference type="InterPro" id="IPR030802">
    <property type="entry name" value="Permease_MalE"/>
</dbReference>
<feature type="transmembrane region" description="Helical" evidence="7">
    <location>
        <begin position="23"/>
        <end position="40"/>
    </location>
</feature>
<proteinExistence type="inferred from homology"/>
<evidence type="ECO:0000313" key="8">
    <source>
        <dbReference type="EMBL" id="MDZ8119726.1"/>
    </source>
</evidence>
<comment type="caution">
    <text evidence="8">The sequence shown here is derived from an EMBL/GenBank/DDBJ whole genome shotgun (WGS) entry which is preliminary data.</text>
</comment>
<sequence>MRYPVHSAQRLGARVLQVLHDTGHAMFMLFEAIWFLRYAFGKRSRAETVSQLYVTGIKSLAVISVVALFTGMILALQTGLELKRWGQEEFIGSAVAVSIIREMGPFMTALIIAASVGSAIAAQLGTMTVSEEIAALEVMSINPNRFLVMPRLFALCVMMPVLAVYTNILGIVGGAIVGATQLGVSVTAYMDNATQFATNKDLYVGLFKAFVFGIIITTVSCHQGFMTTEGAVGVGKATRRSVVISFLVILVVGYMITRLFYV</sequence>
<protein>
    <submittedName>
        <fullName evidence="8">ABC transporter permease</fullName>
    </submittedName>
</protein>
<evidence type="ECO:0000256" key="2">
    <source>
        <dbReference type="ARBA" id="ARBA00007556"/>
    </source>
</evidence>
<dbReference type="EMBL" id="JARVCO010000012">
    <property type="protein sequence ID" value="MDZ8119726.1"/>
    <property type="molecule type" value="Genomic_DNA"/>
</dbReference>
<feature type="transmembrane region" description="Helical" evidence="7">
    <location>
        <begin position="171"/>
        <end position="190"/>
    </location>
</feature>
<comment type="subcellular location">
    <subcellularLocation>
        <location evidence="1">Membrane</location>
        <topology evidence="1">Multi-pass membrane protein</topology>
    </subcellularLocation>
</comment>
<organism evidence="8 9">
    <name type="scientific">Pontiella agarivorans</name>
    <dbReference type="NCBI Taxonomy" id="3038953"/>
    <lineage>
        <taxon>Bacteria</taxon>
        <taxon>Pseudomonadati</taxon>
        <taxon>Kiritimatiellota</taxon>
        <taxon>Kiritimatiellia</taxon>
        <taxon>Kiritimatiellales</taxon>
        <taxon>Pontiellaceae</taxon>
        <taxon>Pontiella</taxon>
    </lineage>
</organism>